<dbReference type="Pfam" id="PF13416">
    <property type="entry name" value="SBP_bac_8"/>
    <property type="match status" value="1"/>
</dbReference>
<evidence type="ECO:0000256" key="1">
    <source>
        <dbReference type="ARBA" id="ARBA00022764"/>
    </source>
</evidence>
<dbReference type="KEGG" id="pht:BLM14_15310"/>
<protein>
    <submittedName>
        <fullName evidence="2">ABC transporter substrate-binding protein</fullName>
    </submittedName>
</protein>
<dbReference type="Gene3D" id="3.40.190.10">
    <property type="entry name" value="Periplasmic binding protein-like II"/>
    <property type="match status" value="2"/>
</dbReference>
<dbReference type="InterPro" id="IPR006059">
    <property type="entry name" value="SBP"/>
</dbReference>
<proteinExistence type="predicted"/>
<sequence>MSVIKLKGMTWSHPRGYDPLVTCSKPWKEQTGVSIEWEKRSLQDFESFPVEELAREYDLIVIDHPHVGQITAENCLAPLDVAGRQAERDALVKGSVGQSYPSYRWQGRQWAFPIDTAAQVAAWRPDLLDQPPVIWEDVLVLAWEGKVLLPLRAPHTLMTFYTLSANMGSPCAAAKLGDLICPENGARTFNMMREIASRIDPVCFAMDPIAVLEKMAEAGSTIAYSPLIYGYVSYAIQGFRPNLVAFADIPTVGQNGPVGSALGGTGIAVSAFSPNRDAAIDFAYWIASGEVQRGLYASAGGQPGHADAWESETVNKQTSDFYFATRTTLEGAWVRPRHNGYMAFQQAASDRLNAGLLQSHEARNVVDDLNRLFRQSFAS</sequence>
<keyword evidence="3" id="KW-1185">Reference proteome</keyword>
<name>A0A2N9VSF5_9HYPH</name>
<comment type="caution">
    <text evidence="2">The sequence shown here is derived from an EMBL/GenBank/DDBJ whole genome shotgun (WGS) entry which is preliminary data.</text>
</comment>
<evidence type="ECO:0000313" key="3">
    <source>
        <dbReference type="Proteomes" id="UP000232163"/>
    </source>
</evidence>
<dbReference type="SUPFAM" id="SSF53850">
    <property type="entry name" value="Periplasmic binding protein-like II"/>
    <property type="match status" value="1"/>
</dbReference>
<dbReference type="Proteomes" id="UP000232163">
    <property type="component" value="Unassembled WGS sequence"/>
</dbReference>
<evidence type="ECO:0000313" key="2">
    <source>
        <dbReference type="EMBL" id="PIO42423.1"/>
    </source>
</evidence>
<dbReference type="OrthoDB" id="9811622at2"/>
<accession>A0A2N9VSF5</accession>
<reference evidence="2 3" key="1">
    <citation type="journal article" date="2017" name="Int J Environ Stud">
        <title>Does the Miocene-Pliocene relict legume Oxytropis triphylla form nitrogen-fixing nodules with a combination of bacterial strains?</title>
        <authorList>
            <person name="Safronova V."/>
            <person name="Belimov A."/>
            <person name="Sazanova A."/>
            <person name="Kuznetsova I."/>
            <person name="Popova J."/>
            <person name="Andronov E."/>
            <person name="Verkhozina A."/>
            <person name="Tikhonovich I."/>
        </authorList>
    </citation>
    <scope>NUCLEOTIDE SEQUENCE [LARGE SCALE GENOMIC DNA]</scope>
    <source>
        <strain evidence="2 3">Tri-38</strain>
    </source>
</reference>
<dbReference type="RefSeq" id="WP_100000227.1">
    <property type="nucleotide sequence ID" value="NZ_CP017940.1"/>
</dbReference>
<organism evidence="2 3">
    <name type="scientific">Phyllobacterium zundukense</name>
    <dbReference type="NCBI Taxonomy" id="1867719"/>
    <lineage>
        <taxon>Bacteria</taxon>
        <taxon>Pseudomonadati</taxon>
        <taxon>Pseudomonadota</taxon>
        <taxon>Alphaproteobacteria</taxon>
        <taxon>Hyphomicrobiales</taxon>
        <taxon>Phyllobacteriaceae</taxon>
        <taxon>Phyllobacterium</taxon>
    </lineage>
</organism>
<gene>
    <name evidence="2" type="ORF">B5P45_25765</name>
</gene>
<keyword evidence="1" id="KW-0574">Periplasm</keyword>
<dbReference type="EMBL" id="MZMT01000053">
    <property type="protein sequence ID" value="PIO42423.1"/>
    <property type="molecule type" value="Genomic_DNA"/>
</dbReference>
<dbReference type="AlphaFoldDB" id="A0A2N9VSF5"/>